<dbReference type="AlphaFoldDB" id="A0A0E1W2W7"/>
<sequence length="261" mass="28550">MPSPDHRGLTITARSATAHPSIARPASLRSMRATPMSARAAAIRPTLAEPNAGRGRARCAARCSVEWRARPRRALRRSGRIVRDTTHKNMTDDITTPSPAPRPLPSFGPLRWIVRHWRGGYSLAVSFWLNQAPIYALRTICSQVLMTRVFELLDPGQGPGDNDALANALAAVPPVVLADAALSLLNVWWIVGVWRAASRHIAATGRRFWARAAQVMVALAAVRIVYGIAVIPHSIESLQLLVIHPASLLTDPVGTLRNWLF</sequence>
<reference evidence="1" key="1">
    <citation type="submission" date="2009-05" db="EMBL/GenBank/DDBJ databases">
        <authorList>
            <person name="Harkins D.M."/>
            <person name="DeShazer D."/>
            <person name="Woods D.E."/>
            <person name="Brinkac L.M."/>
            <person name="Brown K.A."/>
            <person name="Hung G.C."/>
            <person name="Tuanyok A."/>
            <person name="Zhang B."/>
            <person name="Nierman W.C."/>
        </authorList>
    </citation>
    <scope>NUCLEOTIDE SEQUENCE [LARGE SCALE GENOMIC DNA]</scope>
    <source>
        <strain evidence="1">1710a</strain>
    </source>
</reference>
<dbReference type="Proteomes" id="UP000001812">
    <property type="component" value="Chromosome II"/>
</dbReference>
<accession>A0A0E1W2W7</accession>
<dbReference type="HOGENOM" id="CLU_093080_0_0_4"/>
<proteinExistence type="predicted"/>
<organism evidence="1">
    <name type="scientific">Burkholderia pseudomallei 1710a</name>
    <dbReference type="NCBI Taxonomy" id="320371"/>
    <lineage>
        <taxon>Bacteria</taxon>
        <taxon>Pseudomonadati</taxon>
        <taxon>Pseudomonadota</taxon>
        <taxon>Betaproteobacteria</taxon>
        <taxon>Burkholderiales</taxon>
        <taxon>Burkholderiaceae</taxon>
        <taxon>Burkholderia</taxon>
        <taxon>pseudomallei group</taxon>
    </lineage>
</organism>
<dbReference type="EMBL" id="CM000833">
    <property type="protein sequence ID" value="EET04002.1"/>
    <property type="molecule type" value="Genomic_DNA"/>
</dbReference>
<evidence type="ECO:0000313" key="1">
    <source>
        <dbReference type="EMBL" id="EET04002.1"/>
    </source>
</evidence>
<gene>
    <name evidence="1" type="ORF">BURPS1710A_A0975</name>
</gene>
<protein>
    <submittedName>
        <fullName evidence="1">Uncharacterized protein</fullName>
    </submittedName>
</protein>
<name>A0A0E1W2W7_BURPE</name>